<reference evidence="3 4" key="1">
    <citation type="submission" date="2019-10" db="EMBL/GenBank/DDBJ databases">
        <title>Assembly and Annotation for the nematode Trichostrongylus colubriformis.</title>
        <authorList>
            <person name="Martin J."/>
        </authorList>
    </citation>
    <scope>NUCLEOTIDE SEQUENCE [LARGE SCALE GENOMIC DNA]</scope>
    <source>
        <strain evidence="3">G859</strain>
        <tissue evidence="3">Whole worm</tissue>
    </source>
</reference>
<dbReference type="Proteomes" id="UP001331761">
    <property type="component" value="Unassembled WGS sequence"/>
</dbReference>
<evidence type="ECO:0000256" key="2">
    <source>
        <dbReference type="SAM" id="MobiDB-lite"/>
    </source>
</evidence>
<feature type="coiled-coil region" evidence="1">
    <location>
        <begin position="206"/>
        <end position="233"/>
    </location>
</feature>
<feature type="region of interest" description="Disordered" evidence="2">
    <location>
        <begin position="288"/>
        <end position="325"/>
    </location>
</feature>
<evidence type="ECO:0000256" key="1">
    <source>
        <dbReference type="SAM" id="Coils"/>
    </source>
</evidence>
<organism evidence="3 4">
    <name type="scientific">Trichostrongylus colubriformis</name>
    <name type="common">Black scour worm</name>
    <dbReference type="NCBI Taxonomy" id="6319"/>
    <lineage>
        <taxon>Eukaryota</taxon>
        <taxon>Metazoa</taxon>
        <taxon>Ecdysozoa</taxon>
        <taxon>Nematoda</taxon>
        <taxon>Chromadorea</taxon>
        <taxon>Rhabditida</taxon>
        <taxon>Rhabditina</taxon>
        <taxon>Rhabditomorpha</taxon>
        <taxon>Strongyloidea</taxon>
        <taxon>Trichostrongylidae</taxon>
        <taxon>Trichostrongylus</taxon>
    </lineage>
</organism>
<keyword evidence="4" id="KW-1185">Reference proteome</keyword>
<keyword evidence="1" id="KW-0175">Coiled coil</keyword>
<dbReference type="EMBL" id="WIXE01017866">
    <property type="protein sequence ID" value="KAK5971383.1"/>
    <property type="molecule type" value="Genomic_DNA"/>
</dbReference>
<comment type="caution">
    <text evidence="3">The sequence shown here is derived from an EMBL/GenBank/DDBJ whole genome shotgun (WGS) entry which is preliminary data.</text>
</comment>
<sequence>MDKTTLEELRKKRKAQEQRLIDELNYKRTCLRGAPTLPSEAEVQRKIRTFVKEIMRITKKSNFLDTFTKTKALQPALYARGEAALYRAKMESVWLQTSHGRECFRSAAEALAMCYETYKFLIVAESATRKTRDDFFAEDEDGLSLDPGITSDYVRREMDFFDEVLGTMQTEIRNAEIQISNEDHPNAMAELKQMISNMQSTVDVAVNALQQETKDLARNVTELQSLMKNIQERVSSISASQLAMEERFVVLEERRKSSQEEVRNVVKEAEGEEDLLDLDIEEEELALRDDTGVQVHEEKAQMHEEKTQVHDEKTQAHDNKTPEAS</sequence>
<proteinExistence type="predicted"/>
<dbReference type="AlphaFoldDB" id="A0AAN8FHR6"/>
<evidence type="ECO:0000313" key="3">
    <source>
        <dbReference type="EMBL" id="KAK5971383.1"/>
    </source>
</evidence>
<accession>A0AAN8FHR6</accession>
<protein>
    <submittedName>
        <fullName evidence="3">Uncharacterized protein</fullName>
    </submittedName>
</protein>
<gene>
    <name evidence="3" type="ORF">GCK32_019048</name>
</gene>
<evidence type="ECO:0000313" key="4">
    <source>
        <dbReference type="Proteomes" id="UP001331761"/>
    </source>
</evidence>
<name>A0AAN8FHR6_TRICO</name>